<dbReference type="InParanoid" id="A0A200QKC5"/>
<proteinExistence type="predicted"/>
<dbReference type="EMBL" id="MVGT01001751">
    <property type="protein sequence ID" value="OVA10958.1"/>
    <property type="molecule type" value="Genomic_DNA"/>
</dbReference>
<dbReference type="AlphaFoldDB" id="A0A200QKC5"/>
<name>A0A200QKC5_MACCD</name>
<dbReference type="Gene3D" id="1.10.8.10">
    <property type="entry name" value="DNA helicase RuvA subunit, C-terminal domain"/>
    <property type="match status" value="1"/>
</dbReference>
<dbReference type="InterPro" id="IPR052586">
    <property type="entry name" value="ASCC2"/>
</dbReference>
<dbReference type="PROSITE" id="PS51140">
    <property type="entry name" value="CUE"/>
    <property type="match status" value="1"/>
</dbReference>
<sequence>MASRSINNNSKQDGNKGFNRTPQMKFVPKNQNSIRREPINNPPLTTSLRDPAVSIINNASTSSSSRVQIGDNGDWVPSKKQGGNFVIYLPQDEAVAAGLGVEDGALDPVESQRVVDLLNRELSRLLKLSPRDFWREVASDTSLHDFLDSFLQFRNRWYDFPHHGAKGIVAGVIVGELELSRRVFMVLYRISSNKDPGALAIDSLSAKEHGALLQEKNLLNLPKLLDVCAIYGHENEELTRLLVMNAMKAQPRLHENLTAVVSHFLSITHTMHQRCNSSLEVMDFINDAVVSLDAFVNAYKPAAVYFSCLVEMSSGNGELLSTLARLHDSLLPSLQGGFRDIFSAGADRVQNSLSGKLPNIAIGLKMLSMRIVNLGWKLLESCYLSDAVLEESLPLPTSTKMFPAKVDDPGIRGDILVQTFREINGEASHHVWENKNSMTFLQNVEKYYKILSRLEDLRDNGWIFMDDEQFQYLSLIAMPPTSQAMNKESMPVSTVNKVQMDEDAAVTESKISQIKDLFPDYGSGFIAACLEVYNNNPEEVIQRILEGTLHEDLQSLDISLEKIPPPKSASSLTRNDKGKGILVEPTTTPSTNVVDRVQEQRNEVASSSFGRYTRKSKVDSSNSQTLDLRVGDESSVKTAILASQYEYEDEYDDSFDDLGLSFVETGFEETETLGDRISSTPGQSWRGESERPAQGNSGSKWNTQKKPQFYVKDGKNYSYKVSGSTAVANSHEAALVNQSQKELIHGLGRGGNLPMGAVRALTEINDHHQHQQDSVGETGESRGNPANSWGRGRRGGRGNQHQHQHQHQQNLVGETGESGGNPANSWGRGRGGVRGNQHQNQHPHQQDSVDVGEMEESGGNPANSRGRGRRGGGGNNYRKDRAMKKHFAGIGGGY</sequence>
<dbReference type="InterPro" id="IPR003892">
    <property type="entry name" value="CUE"/>
</dbReference>
<dbReference type="Proteomes" id="UP000195402">
    <property type="component" value="Unassembled WGS sequence"/>
</dbReference>
<dbReference type="InterPro" id="IPR041800">
    <property type="entry name" value="ASCC2_CUE"/>
</dbReference>
<dbReference type="GO" id="GO:0043130">
    <property type="term" value="F:ubiquitin binding"/>
    <property type="evidence" value="ECO:0007669"/>
    <property type="project" value="InterPro"/>
</dbReference>
<accession>A0A200QKC5</accession>
<feature type="region of interest" description="Disordered" evidence="1">
    <location>
        <begin position="564"/>
        <end position="587"/>
    </location>
</feature>
<feature type="region of interest" description="Disordered" evidence="1">
    <location>
        <begin position="602"/>
        <end position="625"/>
    </location>
</feature>
<feature type="region of interest" description="Disordered" evidence="1">
    <location>
        <begin position="1"/>
        <end position="26"/>
    </location>
</feature>
<dbReference type="PANTHER" id="PTHR21494">
    <property type="entry name" value="ACTIVATING SIGNAL COINTEGRATOR 1 COMPLEX SUBUNIT 2 ASC-1 COMPLEX SUBUNIT P100"/>
    <property type="match status" value="1"/>
</dbReference>
<evidence type="ECO:0000313" key="4">
    <source>
        <dbReference type="Proteomes" id="UP000195402"/>
    </source>
</evidence>
<evidence type="ECO:0000256" key="1">
    <source>
        <dbReference type="SAM" id="MobiDB-lite"/>
    </source>
</evidence>
<evidence type="ECO:0000313" key="3">
    <source>
        <dbReference type="EMBL" id="OVA10958.1"/>
    </source>
</evidence>
<dbReference type="OrthoDB" id="5577209at2759"/>
<feature type="compositionally biased region" description="Polar residues" evidence="1">
    <location>
        <begin position="694"/>
        <end position="706"/>
    </location>
</feature>
<reference evidence="3 4" key="1">
    <citation type="journal article" date="2017" name="Mol. Plant">
        <title>The Genome of Medicinal Plant Macleaya cordata Provides New Insights into Benzylisoquinoline Alkaloids Metabolism.</title>
        <authorList>
            <person name="Liu X."/>
            <person name="Liu Y."/>
            <person name="Huang P."/>
            <person name="Ma Y."/>
            <person name="Qing Z."/>
            <person name="Tang Q."/>
            <person name="Cao H."/>
            <person name="Cheng P."/>
            <person name="Zheng Y."/>
            <person name="Yuan Z."/>
            <person name="Zhou Y."/>
            <person name="Liu J."/>
            <person name="Tang Z."/>
            <person name="Zhuo Y."/>
            <person name="Zhang Y."/>
            <person name="Yu L."/>
            <person name="Huang J."/>
            <person name="Yang P."/>
            <person name="Peng Q."/>
            <person name="Zhang J."/>
            <person name="Jiang W."/>
            <person name="Zhang Z."/>
            <person name="Lin K."/>
            <person name="Ro D.K."/>
            <person name="Chen X."/>
            <person name="Xiong X."/>
            <person name="Shang Y."/>
            <person name="Huang S."/>
            <person name="Zeng J."/>
        </authorList>
    </citation>
    <scope>NUCLEOTIDE SEQUENCE [LARGE SCALE GENOMIC DNA]</scope>
    <source>
        <strain evidence="4">cv. BLH2017</strain>
        <tissue evidence="3">Root</tissue>
    </source>
</reference>
<dbReference type="PANTHER" id="PTHR21494:SF0">
    <property type="entry name" value="ACTIVATING SIGNAL COINTEGRATOR 1 COMPLEX SUBUNIT 2"/>
    <property type="match status" value="1"/>
</dbReference>
<feature type="region of interest" description="Disordered" evidence="1">
    <location>
        <begin position="671"/>
        <end position="706"/>
    </location>
</feature>
<gene>
    <name evidence="3" type="ORF">BVC80_7193g1</name>
</gene>
<organism evidence="3 4">
    <name type="scientific">Macleaya cordata</name>
    <name type="common">Five-seeded plume-poppy</name>
    <name type="synonym">Bocconia cordata</name>
    <dbReference type="NCBI Taxonomy" id="56857"/>
    <lineage>
        <taxon>Eukaryota</taxon>
        <taxon>Viridiplantae</taxon>
        <taxon>Streptophyta</taxon>
        <taxon>Embryophyta</taxon>
        <taxon>Tracheophyta</taxon>
        <taxon>Spermatophyta</taxon>
        <taxon>Magnoliopsida</taxon>
        <taxon>Ranunculales</taxon>
        <taxon>Papaveraceae</taxon>
        <taxon>Papaveroideae</taxon>
        <taxon>Macleaya</taxon>
    </lineage>
</organism>
<feature type="region of interest" description="Disordered" evidence="1">
    <location>
        <begin position="766"/>
        <end position="894"/>
    </location>
</feature>
<comment type="caution">
    <text evidence="3">The sequence shown here is derived from an EMBL/GenBank/DDBJ whole genome shotgun (WGS) entry which is preliminary data.</text>
</comment>
<dbReference type="OMA" id="LSQHEFW"/>
<dbReference type="InterPro" id="IPR009060">
    <property type="entry name" value="UBA-like_sf"/>
</dbReference>
<feature type="compositionally biased region" description="Polar residues" evidence="1">
    <location>
        <begin position="1"/>
        <end position="22"/>
    </location>
</feature>
<evidence type="ECO:0000259" key="2">
    <source>
        <dbReference type="PROSITE" id="PS51140"/>
    </source>
</evidence>
<dbReference type="SUPFAM" id="SSF46934">
    <property type="entry name" value="UBA-like"/>
    <property type="match status" value="1"/>
</dbReference>
<feature type="domain" description="CUE" evidence="2">
    <location>
        <begin position="506"/>
        <end position="549"/>
    </location>
</feature>
<dbReference type="STRING" id="56857.A0A200QKC5"/>
<dbReference type="CDD" id="cd14364">
    <property type="entry name" value="CUE_ASCC2"/>
    <property type="match status" value="1"/>
</dbReference>
<protein>
    <submittedName>
        <fullName evidence="3">Ubiquitin system component Cue</fullName>
    </submittedName>
</protein>
<keyword evidence="4" id="KW-1185">Reference proteome</keyword>
<dbReference type="Pfam" id="PF02845">
    <property type="entry name" value="CUE"/>
    <property type="match status" value="1"/>
</dbReference>
<dbReference type="SMART" id="SM00546">
    <property type="entry name" value="CUE"/>
    <property type="match status" value="1"/>
</dbReference>
<feature type="compositionally biased region" description="Basic residues" evidence="1">
    <location>
        <begin position="791"/>
        <end position="806"/>
    </location>
</feature>